<dbReference type="Gene3D" id="3.40.50.720">
    <property type="entry name" value="NAD(P)-binding Rossmann-like Domain"/>
    <property type="match status" value="1"/>
</dbReference>
<dbReference type="AlphaFoldDB" id="A0A2H4SPW9"/>
<dbReference type="PANTHER" id="PTHR43431">
    <property type="entry name" value="OXIDOREDUCTASE, SHORT CHAIN DEHYDROGENASE/REDUCTASE FAMILY (AFU_ORTHOLOGUE AFUA_5G14000)"/>
    <property type="match status" value="1"/>
</dbReference>
<dbReference type="VEuPathDB" id="FungiDB:CCM_01528"/>
<dbReference type="EMBL" id="CP023325">
    <property type="protein sequence ID" value="ATY65152.1"/>
    <property type="molecule type" value="Genomic_DNA"/>
</dbReference>
<evidence type="ECO:0000313" key="2">
    <source>
        <dbReference type="Proteomes" id="UP000323067"/>
    </source>
</evidence>
<dbReference type="VEuPathDB" id="FungiDB:A9K55_004805"/>
<dbReference type="PANTHER" id="PTHR43431:SF7">
    <property type="entry name" value="OXIDOREDUCTASE, SHORT CHAIN DEHYDROGENASE_REDUCTASE FAMILY (AFU_ORTHOLOGUE AFUA_5G14000)"/>
    <property type="match status" value="1"/>
</dbReference>
<dbReference type="Proteomes" id="UP000323067">
    <property type="component" value="Chromosome v"/>
</dbReference>
<sequence>MAQDTFRMAPSRQVLVWRHLSSSSIFQFHLGNHSTRASTSFQISTIMATPTFYAVVVGVGSGTGASVARLFARGYPIALLARKESSYAPVVAAITQAGGTALGISTDVSDAQSLDAAFARVAREWPQARLAAAVYNAEAGFSYKPFLELAPEDLDRALSTGAKGLFYFAQKTLPLLLKAAEEEAAAKYPPTLIVTGATAALRGSAKFAAFAAGKFAQRAITQSLAREFGPRGVHVAYTIIDGSIDTPWGKDRVANGGVADGKISPDAIAESYWYLHTQPRSAFTQELDLRPSVEKF</sequence>
<name>A0A2H4SPW9_CORMI</name>
<reference evidence="1 2" key="1">
    <citation type="journal article" date="2017" name="BMC Genomics">
        <title>Chromosome level assembly and secondary metabolite potential of the parasitic fungus Cordyceps militaris.</title>
        <authorList>
            <person name="Kramer G.J."/>
            <person name="Nodwell J.R."/>
        </authorList>
    </citation>
    <scope>NUCLEOTIDE SEQUENCE [LARGE SCALE GENOMIC DNA]</scope>
    <source>
        <strain evidence="1 2">ATCC 34164</strain>
    </source>
</reference>
<dbReference type="OrthoDB" id="5399006at2759"/>
<dbReference type="Pfam" id="PF00106">
    <property type="entry name" value="adh_short"/>
    <property type="match status" value="1"/>
</dbReference>
<proteinExistence type="predicted"/>
<evidence type="ECO:0000313" key="1">
    <source>
        <dbReference type="EMBL" id="ATY65152.1"/>
    </source>
</evidence>
<protein>
    <submittedName>
        <fullName evidence="1">Short chain dehydrogenase</fullName>
    </submittedName>
</protein>
<dbReference type="SUPFAM" id="SSF51735">
    <property type="entry name" value="NAD(P)-binding Rossmann-fold domains"/>
    <property type="match status" value="1"/>
</dbReference>
<gene>
    <name evidence="1" type="ORF">A9K55_004805</name>
</gene>
<organism evidence="1 2">
    <name type="scientific">Cordyceps militaris</name>
    <name type="common">Caterpillar fungus</name>
    <name type="synonym">Clavaria militaris</name>
    <dbReference type="NCBI Taxonomy" id="73501"/>
    <lineage>
        <taxon>Eukaryota</taxon>
        <taxon>Fungi</taxon>
        <taxon>Dikarya</taxon>
        <taxon>Ascomycota</taxon>
        <taxon>Pezizomycotina</taxon>
        <taxon>Sordariomycetes</taxon>
        <taxon>Hypocreomycetidae</taxon>
        <taxon>Hypocreales</taxon>
        <taxon>Cordycipitaceae</taxon>
        <taxon>Cordyceps</taxon>
    </lineage>
</organism>
<dbReference type="InterPro" id="IPR002347">
    <property type="entry name" value="SDR_fam"/>
</dbReference>
<accession>A0A2H4SPW9</accession>
<dbReference type="InterPro" id="IPR036291">
    <property type="entry name" value="NAD(P)-bd_dom_sf"/>
</dbReference>